<protein>
    <submittedName>
        <fullName evidence="2">Uncharacterized protein</fullName>
    </submittedName>
</protein>
<reference evidence="2" key="1">
    <citation type="submission" date="2014-11" db="EMBL/GenBank/DDBJ databases">
        <authorList>
            <person name="Amaro Gonzalez C."/>
        </authorList>
    </citation>
    <scope>NUCLEOTIDE SEQUENCE</scope>
</reference>
<sequence length="28" mass="2949">MLVLLLAITACAIPSQVISYTGVYCCTT</sequence>
<accession>A0A0E9UXR4</accession>
<evidence type="ECO:0000256" key="1">
    <source>
        <dbReference type="SAM" id="SignalP"/>
    </source>
</evidence>
<dbReference type="EMBL" id="GBXM01037903">
    <property type="protein sequence ID" value="JAH70674.1"/>
    <property type="molecule type" value="Transcribed_RNA"/>
</dbReference>
<feature type="signal peptide" evidence="1">
    <location>
        <begin position="1"/>
        <end position="19"/>
    </location>
</feature>
<feature type="chain" id="PRO_5002434149" evidence="1">
    <location>
        <begin position="20"/>
        <end position="28"/>
    </location>
</feature>
<evidence type="ECO:0000313" key="2">
    <source>
        <dbReference type="EMBL" id="JAH70674.1"/>
    </source>
</evidence>
<reference evidence="2" key="2">
    <citation type="journal article" date="2015" name="Fish Shellfish Immunol.">
        <title>Early steps in the European eel (Anguilla anguilla)-Vibrio vulnificus interaction in the gills: Role of the RtxA13 toxin.</title>
        <authorList>
            <person name="Callol A."/>
            <person name="Pajuelo D."/>
            <person name="Ebbesson L."/>
            <person name="Teles M."/>
            <person name="MacKenzie S."/>
            <person name="Amaro C."/>
        </authorList>
    </citation>
    <scope>NUCLEOTIDE SEQUENCE</scope>
</reference>
<keyword evidence="1" id="KW-0732">Signal</keyword>
<organism evidence="2">
    <name type="scientific">Anguilla anguilla</name>
    <name type="common">European freshwater eel</name>
    <name type="synonym">Muraena anguilla</name>
    <dbReference type="NCBI Taxonomy" id="7936"/>
    <lineage>
        <taxon>Eukaryota</taxon>
        <taxon>Metazoa</taxon>
        <taxon>Chordata</taxon>
        <taxon>Craniata</taxon>
        <taxon>Vertebrata</taxon>
        <taxon>Euteleostomi</taxon>
        <taxon>Actinopterygii</taxon>
        <taxon>Neopterygii</taxon>
        <taxon>Teleostei</taxon>
        <taxon>Anguilliformes</taxon>
        <taxon>Anguillidae</taxon>
        <taxon>Anguilla</taxon>
    </lineage>
</organism>
<proteinExistence type="predicted"/>
<name>A0A0E9UXR4_ANGAN</name>
<dbReference type="AlphaFoldDB" id="A0A0E9UXR4"/>